<dbReference type="KEGG" id="hyf:DTO96_102401"/>
<keyword evidence="2" id="KW-1185">Reference proteome</keyword>
<dbReference type="Proteomes" id="UP000252182">
    <property type="component" value="Chromosome"/>
</dbReference>
<evidence type="ECO:0008006" key="3">
    <source>
        <dbReference type="Google" id="ProtNLM"/>
    </source>
</evidence>
<organism evidence="1 2">
    <name type="scientific">Ephemeroptericola cinctiostellae</name>
    <dbReference type="NCBI Taxonomy" id="2268024"/>
    <lineage>
        <taxon>Bacteria</taxon>
        <taxon>Pseudomonadati</taxon>
        <taxon>Pseudomonadota</taxon>
        <taxon>Betaproteobacteria</taxon>
        <taxon>Burkholderiales</taxon>
        <taxon>Burkholderiaceae</taxon>
        <taxon>Ephemeroptericola</taxon>
    </lineage>
</organism>
<proteinExistence type="predicted"/>
<protein>
    <recommendedName>
        <fullName evidence="3">Prophage minor tail protein Z (GPZ)</fullName>
    </recommendedName>
</protein>
<evidence type="ECO:0000313" key="1">
    <source>
        <dbReference type="EMBL" id="AXF86646.1"/>
    </source>
</evidence>
<dbReference type="RefSeq" id="WP_114563699.1">
    <property type="nucleotide sequence ID" value="NZ_CP031124.1"/>
</dbReference>
<evidence type="ECO:0000313" key="2">
    <source>
        <dbReference type="Proteomes" id="UP000252182"/>
    </source>
</evidence>
<reference evidence="2" key="1">
    <citation type="submission" date="2018-07" db="EMBL/GenBank/DDBJ databases">
        <authorList>
            <person name="Kim H."/>
        </authorList>
    </citation>
    <scope>NUCLEOTIDE SEQUENCE [LARGE SCALE GENOMIC DNA]</scope>
    <source>
        <strain evidence="2">F02</strain>
    </source>
</reference>
<gene>
    <name evidence="1" type="ORF">DTO96_102401</name>
</gene>
<accession>A0A345DE58</accession>
<dbReference type="EMBL" id="CP031124">
    <property type="protein sequence ID" value="AXF86646.1"/>
    <property type="molecule type" value="Genomic_DNA"/>
</dbReference>
<name>A0A345DE58_9BURK</name>
<dbReference type="AlphaFoldDB" id="A0A345DE58"/>
<sequence>MSVDLEVKINEADLADLMRTLSSMPHACERAARRAMLRCARKMSSETTKNMSQSLKIARAVMRSRLRIYRKNEGMAQKVWLGMNAIAVSRLGKATQQRNGVQVGGEFYPKAFMIKKRGQAVYIRHGQGRWNFGYLVKEISEEAEDALMRAYGQADQWLMDILAHEIEFELGKL</sequence>